<dbReference type="Pfam" id="PF07627">
    <property type="entry name" value="PSCyt3"/>
    <property type="match status" value="1"/>
</dbReference>
<dbReference type="EMBL" id="SJPW01000004">
    <property type="protein sequence ID" value="TWU54734.1"/>
    <property type="molecule type" value="Genomic_DNA"/>
</dbReference>
<evidence type="ECO:0000259" key="5">
    <source>
        <dbReference type="Pfam" id="PF07631"/>
    </source>
</evidence>
<dbReference type="InterPro" id="IPR013039">
    <property type="entry name" value="DUF1588"/>
</dbReference>
<evidence type="ECO:0008006" key="9">
    <source>
        <dbReference type="Google" id="ProtNLM"/>
    </source>
</evidence>
<evidence type="ECO:0000259" key="3">
    <source>
        <dbReference type="Pfam" id="PF07626"/>
    </source>
</evidence>
<feature type="domain" description="DUF1592" evidence="5">
    <location>
        <begin position="334"/>
        <end position="463"/>
    </location>
</feature>
<comment type="caution">
    <text evidence="7">The sequence shown here is derived from an EMBL/GenBank/DDBJ whole genome shotgun (WGS) entry which is preliminary data.</text>
</comment>
<dbReference type="Pfam" id="PF07631">
    <property type="entry name" value="PSD4"/>
    <property type="match status" value="1"/>
</dbReference>
<evidence type="ECO:0000313" key="7">
    <source>
        <dbReference type="EMBL" id="TWU54734.1"/>
    </source>
</evidence>
<dbReference type="InterPro" id="IPR013042">
    <property type="entry name" value="DUF1592"/>
</dbReference>
<accession>A0A5C6F295</accession>
<dbReference type="InterPro" id="IPR013043">
    <property type="entry name" value="DUF1595"/>
</dbReference>
<keyword evidence="1" id="KW-0732">Signal</keyword>
<keyword evidence="8" id="KW-1185">Reference proteome</keyword>
<name>A0A5C6F295_9BACT</name>
<dbReference type="Pfam" id="PF07626">
    <property type="entry name" value="PSD3"/>
    <property type="match status" value="1"/>
</dbReference>
<sequence length="685" mass="76994" precursor="true">MILRQPISKLLALCLVLAMPMSGMAVDHDTFFTDTLQPTFKESCTECHGRNGEVEGDVNLLNLKNVGDLTGDLELLENLVDVLGAEEMPPEDEPQLDAKHRQQLLAQLQKLLHEVVSKQKSAAQAPIRRMNRFQYSNAVRDLFDLKVAIFPLPERVVRDYGYFKPETGKMPDVIRAGNRPLGKSQMNEKRLADVLAFPQDLRAEHGFDNQGDHLSLSPLLMESFIELSRSVIDSPTFTDRTCGIWQQFFAPPAPSGDTRLAVQTRLESFLTRAFRRPPGTETLQRFTNHVMGLIAAGSSFTNSMKSAAAAAIASPRFLYLYDRASSADKAETVDDYELASRLSFFLWGSIPDQPLLDLAAAGKLKDPTVLAGQVDRMMTDRKLKRFCDSFPSQWLQMDRIISVKPDPKQHPDFYFSGGQYNASMHMMLEPLLVFETILIEDRSILELIDAPFSYRSEALVSWYADGKLNKARPAVNTYTRVAITDRRQGGVMTNAAVMTMTSGPKRTHPITRGAWLATVIFNDPPPPPPADVPPLPEDKKDTSHLTIRERLAAHRERADCAGCHEQIDPLGFALENYGPTGLWRTVYDNNREIDMSGKLFRQHKFASVVEFKDAILQNKNRFTRALVGHLLAFALAREIDATDAVALDRIVEQATVDDYRLKGLIKQVVLSESFQRKYNPPEDDR</sequence>
<feature type="domain" description="DUF1585" evidence="2">
    <location>
        <begin position="603"/>
        <end position="674"/>
    </location>
</feature>
<protein>
    <recommendedName>
        <fullName evidence="9">Cytochrome c domain-containing protein</fullName>
    </recommendedName>
</protein>
<proteinExistence type="predicted"/>
<dbReference type="Pfam" id="PF07637">
    <property type="entry name" value="PSD5"/>
    <property type="match status" value="1"/>
</dbReference>
<evidence type="ECO:0000259" key="4">
    <source>
        <dbReference type="Pfam" id="PF07627"/>
    </source>
</evidence>
<dbReference type="Proteomes" id="UP000318288">
    <property type="component" value="Unassembled WGS sequence"/>
</dbReference>
<feature type="domain" description="DUF1588" evidence="4">
    <location>
        <begin position="489"/>
        <end position="585"/>
    </location>
</feature>
<evidence type="ECO:0000259" key="6">
    <source>
        <dbReference type="Pfam" id="PF07637"/>
    </source>
</evidence>
<organism evidence="7 8">
    <name type="scientific">Rubripirellula tenax</name>
    <dbReference type="NCBI Taxonomy" id="2528015"/>
    <lineage>
        <taxon>Bacteria</taxon>
        <taxon>Pseudomonadati</taxon>
        <taxon>Planctomycetota</taxon>
        <taxon>Planctomycetia</taxon>
        <taxon>Pirellulales</taxon>
        <taxon>Pirellulaceae</taxon>
        <taxon>Rubripirellula</taxon>
    </lineage>
</organism>
<reference evidence="7 8" key="1">
    <citation type="submission" date="2019-02" db="EMBL/GenBank/DDBJ databases">
        <title>Deep-cultivation of Planctomycetes and their phenomic and genomic characterization uncovers novel biology.</title>
        <authorList>
            <person name="Wiegand S."/>
            <person name="Jogler M."/>
            <person name="Boedeker C."/>
            <person name="Pinto D."/>
            <person name="Vollmers J."/>
            <person name="Rivas-Marin E."/>
            <person name="Kohn T."/>
            <person name="Peeters S.H."/>
            <person name="Heuer A."/>
            <person name="Rast P."/>
            <person name="Oberbeckmann S."/>
            <person name="Bunk B."/>
            <person name="Jeske O."/>
            <person name="Meyerdierks A."/>
            <person name="Storesund J.E."/>
            <person name="Kallscheuer N."/>
            <person name="Luecker S."/>
            <person name="Lage O.M."/>
            <person name="Pohl T."/>
            <person name="Merkel B.J."/>
            <person name="Hornburger P."/>
            <person name="Mueller R.-W."/>
            <person name="Bruemmer F."/>
            <person name="Labrenz M."/>
            <person name="Spormann A.M."/>
            <person name="Op Den Camp H."/>
            <person name="Overmann J."/>
            <person name="Amann R."/>
            <person name="Jetten M.S.M."/>
            <person name="Mascher T."/>
            <person name="Medema M.H."/>
            <person name="Devos D.P."/>
            <person name="Kaster A.-K."/>
            <person name="Ovreas L."/>
            <person name="Rohde M."/>
            <person name="Galperin M.Y."/>
            <person name="Jogler C."/>
        </authorList>
    </citation>
    <scope>NUCLEOTIDE SEQUENCE [LARGE SCALE GENOMIC DNA]</scope>
    <source>
        <strain evidence="7 8">Poly51</strain>
    </source>
</reference>
<feature type="chain" id="PRO_5023008498" description="Cytochrome c domain-containing protein" evidence="1">
    <location>
        <begin position="26"/>
        <end position="685"/>
    </location>
</feature>
<dbReference type="AlphaFoldDB" id="A0A5C6F295"/>
<evidence type="ECO:0000256" key="1">
    <source>
        <dbReference type="SAM" id="SignalP"/>
    </source>
</evidence>
<evidence type="ECO:0000259" key="2">
    <source>
        <dbReference type="Pfam" id="PF07624"/>
    </source>
</evidence>
<evidence type="ECO:0000313" key="8">
    <source>
        <dbReference type="Proteomes" id="UP000318288"/>
    </source>
</evidence>
<dbReference type="Pfam" id="PF07624">
    <property type="entry name" value="PSD2"/>
    <property type="match status" value="1"/>
</dbReference>
<feature type="signal peptide" evidence="1">
    <location>
        <begin position="1"/>
        <end position="25"/>
    </location>
</feature>
<dbReference type="InterPro" id="IPR011478">
    <property type="entry name" value="DUF1585"/>
</dbReference>
<dbReference type="InterPro" id="IPR013036">
    <property type="entry name" value="DUF1587"/>
</dbReference>
<gene>
    <name evidence="7" type="ORF">Poly51_34530</name>
</gene>
<feature type="domain" description="DUF1595" evidence="6">
    <location>
        <begin position="262"/>
        <end position="321"/>
    </location>
</feature>
<feature type="domain" description="DUF1587" evidence="3">
    <location>
        <begin position="194"/>
        <end position="233"/>
    </location>
</feature>